<dbReference type="OrthoDB" id="615426at2759"/>
<dbReference type="GO" id="GO:0005524">
    <property type="term" value="F:ATP binding"/>
    <property type="evidence" value="ECO:0007669"/>
    <property type="project" value="UniProtKB-KW"/>
</dbReference>
<dbReference type="NCBIfam" id="TIGR01496">
    <property type="entry name" value="DHPS"/>
    <property type="match status" value="1"/>
</dbReference>
<keyword evidence="8" id="KW-0808">Transferase</keyword>
<dbReference type="FunFam" id="3.20.20.20:FF:000015">
    <property type="entry name" value="Probable bifunctional folylpolyglutamate synthase/dihydropteroate synthase"/>
    <property type="match status" value="1"/>
</dbReference>
<dbReference type="GO" id="GO:0016301">
    <property type="term" value="F:kinase activity"/>
    <property type="evidence" value="ECO:0007669"/>
    <property type="project" value="UniProtKB-KW"/>
</dbReference>
<dbReference type="InterPro" id="IPR011005">
    <property type="entry name" value="Dihydropteroate_synth-like_sf"/>
</dbReference>
<evidence type="ECO:0000256" key="10">
    <source>
        <dbReference type="ARBA" id="ARBA00022741"/>
    </source>
</evidence>
<dbReference type="Pfam" id="PF01288">
    <property type="entry name" value="HPPK"/>
    <property type="match status" value="1"/>
</dbReference>
<evidence type="ECO:0000256" key="1">
    <source>
        <dbReference type="ARBA" id="ARBA00000012"/>
    </source>
</evidence>
<dbReference type="NCBIfam" id="TIGR00526">
    <property type="entry name" value="folB_dom"/>
    <property type="match status" value="1"/>
</dbReference>
<proteinExistence type="inferred from homology"/>
<dbReference type="CDD" id="cd00483">
    <property type="entry name" value="HPPK"/>
    <property type="match status" value="1"/>
</dbReference>
<dbReference type="SUPFAM" id="SSF51717">
    <property type="entry name" value="Dihydropteroate synthetase-like"/>
    <property type="match status" value="1"/>
</dbReference>
<dbReference type="PROSITE" id="PS50972">
    <property type="entry name" value="PTERIN_BINDING"/>
    <property type="match status" value="1"/>
</dbReference>
<dbReference type="PANTHER" id="PTHR20941">
    <property type="entry name" value="FOLATE SYNTHESIS PROTEINS"/>
    <property type="match status" value="1"/>
</dbReference>
<sequence length="598" mass="66409">MDTIILKDLHVQAVIGVNASERNIKQNLLFTIKIFKDLSECGSSDLVHHTINYSTLSKSIIAYIESSQHFTLEALATGVARTCCLGFGVEVVKVQVQKPGAIKLAAWPGVKICRTLDFFKNNPIVENPTIITSSLGNANGTPNTSYIAIGSNLGDKFQNINKALELIQSFSKLVSTSFMYEAPPAYFLDQPSFFNCCCKITTQLNPHDLLSRLKEIEKKMGRAETFRNGPRVIDLDIIYYNDIVLKSDTLEIPHKLMYERDFVLLPLSDIAPDFIHPTLYITTNQMKINLKTDDNGSKIKKVIKVGNGTWELGKRTYIMGILNITPDSFADGGKYNQNEEVAFTQFEKLVKEGAHIVDIGGQSTYPGAEQLTVAVELERVLPVIKRIRKGYPDFPLSIDTYHSQVASQAVKAGCNIINDVTGGLRDPNIIKVARELGVPIILNHDQATPQYLLKQSGASEDTINSNYPDIIDIVQRFFKERVNTAVASGLYRWQIILDPGLGFAKTYDQSIEILKRGKELVRLNFPILIGPSRKGFIGATIAKAESSTEIPDPKSSRRLWGTAACCCIAAGWGCDIIRIHDVSEIKDTIIISDTVYRQ</sequence>
<dbReference type="InterPro" id="IPR035907">
    <property type="entry name" value="Hppk_sf"/>
</dbReference>
<dbReference type="SUPFAM" id="SSF55083">
    <property type="entry name" value="6-hydroxymethyl-7,8-dihydropterin pyrophosphokinase, HPPK"/>
    <property type="match status" value="1"/>
</dbReference>
<keyword evidence="15" id="KW-0511">Multifunctional enzyme</keyword>
<dbReference type="PROSITE" id="PS00792">
    <property type="entry name" value="DHPS_1"/>
    <property type="match status" value="1"/>
</dbReference>
<dbReference type="STRING" id="1054147.F4Q4S4"/>
<dbReference type="Pfam" id="PF02152">
    <property type="entry name" value="FolB"/>
    <property type="match status" value="1"/>
</dbReference>
<feature type="domain" description="Pterin-binding" evidence="16">
    <location>
        <begin position="316"/>
        <end position="590"/>
    </location>
</feature>
<evidence type="ECO:0000256" key="7">
    <source>
        <dbReference type="ARBA" id="ARBA00009951"/>
    </source>
</evidence>
<dbReference type="AlphaFoldDB" id="F4Q4S4"/>
<comment type="catalytic activity">
    <reaction evidence="2">
        <text>6-hydroxymethyl-7,8-dihydropterin + ATP = (7,8-dihydropterin-6-yl)methyl diphosphate + AMP + H(+)</text>
        <dbReference type="Rhea" id="RHEA:11412"/>
        <dbReference type="ChEBI" id="CHEBI:15378"/>
        <dbReference type="ChEBI" id="CHEBI:30616"/>
        <dbReference type="ChEBI" id="CHEBI:44841"/>
        <dbReference type="ChEBI" id="CHEBI:72950"/>
        <dbReference type="ChEBI" id="CHEBI:456215"/>
        <dbReference type="EC" id="2.7.6.3"/>
    </reaction>
</comment>
<evidence type="ECO:0000256" key="15">
    <source>
        <dbReference type="ARBA" id="ARBA00023268"/>
    </source>
</evidence>
<dbReference type="GeneID" id="14869960"/>
<dbReference type="Gene3D" id="3.30.1130.10">
    <property type="match status" value="1"/>
</dbReference>
<dbReference type="InterPro" id="IPR006390">
    <property type="entry name" value="DHP_synth_dom"/>
</dbReference>
<dbReference type="OMA" id="NIPHKLM"/>
<comment type="catalytic activity">
    <reaction evidence="1">
        <text>(7,8-dihydropterin-6-yl)methyl diphosphate + 4-aminobenzoate = 7,8-dihydropteroate + diphosphate</text>
        <dbReference type="Rhea" id="RHEA:19949"/>
        <dbReference type="ChEBI" id="CHEBI:17836"/>
        <dbReference type="ChEBI" id="CHEBI:17839"/>
        <dbReference type="ChEBI" id="CHEBI:33019"/>
        <dbReference type="ChEBI" id="CHEBI:72950"/>
        <dbReference type="EC" id="2.5.1.15"/>
    </reaction>
</comment>
<comment type="similarity">
    <text evidence="6">In the N-terminal section; belongs to the DHNA family.</text>
</comment>
<protein>
    <submittedName>
        <fullName evidence="17">Dihydro-6-hydroxymethylpterin pyrophosphokinase</fullName>
    </submittedName>
</protein>
<evidence type="ECO:0000256" key="8">
    <source>
        <dbReference type="ARBA" id="ARBA00022679"/>
    </source>
</evidence>
<organism evidence="17 18">
    <name type="scientific">Cavenderia fasciculata</name>
    <name type="common">Slime mold</name>
    <name type="synonym">Dictyostelium fasciculatum</name>
    <dbReference type="NCBI Taxonomy" id="261658"/>
    <lineage>
        <taxon>Eukaryota</taxon>
        <taxon>Amoebozoa</taxon>
        <taxon>Evosea</taxon>
        <taxon>Eumycetozoa</taxon>
        <taxon>Dictyostelia</taxon>
        <taxon>Acytosteliales</taxon>
        <taxon>Cavenderiaceae</taxon>
        <taxon>Cavenderia</taxon>
    </lineage>
</organism>
<comment type="similarity">
    <text evidence="7">In the C-terminal section; belongs to the DHPS family.</text>
</comment>
<keyword evidence="9" id="KW-0479">Metal-binding</keyword>
<dbReference type="Proteomes" id="UP000007797">
    <property type="component" value="Unassembled WGS sequence"/>
</dbReference>
<dbReference type="GO" id="GO:0046872">
    <property type="term" value="F:metal ion binding"/>
    <property type="evidence" value="ECO:0007669"/>
    <property type="project" value="UniProtKB-KW"/>
</dbReference>
<keyword evidence="11" id="KW-0418">Kinase</keyword>
<evidence type="ECO:0000256" key="2">
    <source>
        <dbReference type="ARBA" id="ARBA00000198"/>
    </source>
</evidence>
<dbReference type="UniPathway" id="UPA00077">
    <property type="reaction ID" value="UER00155"/>
</dbReference>
<dbReference type="SMART" id="SM00905">
    <property type="entry name" value="FolB"/>
    <property type="match status" value="1"/>
</dbReference>
<name>F4Q4S4_CACFS</name>
<evidence type="ECO:0000256" key="14">
    <source>
        <dbReference type="ARBA" id="ARBA00022909"/>
    </source>
</evidence>
<dbReference type="PROSITE" id="PS00794">
    <property type="entry name" value="HPPK"/>
    <property type="match status" value="1"/>
</dbReference>
<dbReference type="PANTHER" id="PTHR20941:SF1">
    <property type="entry name" value="FOLIC ACID SYNTHESIS PROTEIN FOL1"/>
    <property type="match status" value="1"/>
</dbReference>
<dbReference type="InterPro" id="IPR000489">
    <property type="entry name" value="Pterin-binding_dom"/>
</dbReference>
<keyword evidence="13" id="KW-0460">Magnesium</keyword>
<dbReference type="Gene3D" id="3.30.70.560">
    <property type="entry name" value="7,8-Dihydro-6-hydroxymethylpterin-pyrophosphokinase HPPK"/>
    <property type="match status" value="1"/>
</dbReference>
<gene>
    <name evidence="17" type="primary">fol1</name>
    <name evidence="17" type="ORF">DFA_08871</name>
</gene>
<dbReference type="GO" id="GO:0004156">
    <property type="term" value="F:dihydropteroate synthase activity"/>
    <property type="evidence" value="ECO:0007669"/>
    <property type="project" value="UniProtKB-EC"/>
</dbReference>
<evidence type="ECO:0000313" key="17">
    <source>
        <dbReference type="EMBL" id="EGG17870.1"/>
    </source>
</evidence>
<dbReference type="NCBIfam" id="TIGR01498">
    <property type="entry name" value="folK"/>
    <property type="match status" value="1"/>
</dbReference>
<dbReference type="InterPro" id="IPR006157">
    <property type="entry name" value="FolB_dom"/>
</dbReference>
<dbReference type="EMBL" id="GL883021">
    <property type="protein sequence ID" value="EGG17870.1"/>
    <property type="molecule type" value="Genomic_DNA"/>
</dbReference>
<keyword evidence="10" id="KW-0547">Nucleotide-binding</keyword>
<dbReference type="SUPFAM" id="SSF55620">
    <property type="entry name" value="Tetrahydrobiopterin biosynthesis enzymes-like"/>
    <property type="match status" value="1"/>
</dbReference>
<evidence type="ECO:0000256" key="3">
    <source>
        <dbReference type="ARBA" id="ARBA00001946"/>
    </source>
</evidence>
<keyword evidence="18" id="KW-1185">Reference proteome</keyword>
<evidence type="ECO:0000256" key="6">
    <source>
        <dbReference type="ARBA" id="ARBA00009640"/>
    </source>
</evidence>
<dbReference type="PROSITE" id="PS00793">
    <property type="entry name" value="DHPS_2"/>
    <property type="match status" value="1"/>
</dbReference>
<dbReference type="CDD" id="cd00739">
    <property type="entry name" value="DHPS"/>
    <property type="match status" value="1"/>
</dbReference>
<evidence type="ECO:0000256" key="11">
    <source>
        <dbReference type="ARBA" id="ARBA00022777"/>
    </source>
</evidence>
<dbReference type="Pfam" id="PF00809">
    <property type="entry name" value="Pterin_bind"/>
    <property type="match status" value="1"/>
</dbReference>
<evidence type="ECO:0000256" key="5">
    <source>
        <dbReference type="ARBA" id="ARBA00005051"/>
    </source>
</evidence>
<dbReference type="InterPro" id="IPR043133">
    <property type="entry name" value="GTP-CH-I_C/QueF"/>
</dbReference>
<comment type="cofactor">
    <cofactor evidence="3">
        <name>Mg(2+)</name>
        <dbReference type="ChEBI" id="CHEBI:18420"/>
    </cofactor>
</comment>
<reference evidence="18" key="1">
    <citation type="journal article" date="2011" name="Genome Res.">
        <title>Phylogeny-wide analysis of social amoeba genomes highlights ancient origins for complex intercellular communication.</title>
        <authorList>
            <person name="Heidel A.J."/>
            <person name="Lawal H.M."/>
            <person name="Felder M."/>
            <person name="Schilde C."/>
            <person name="Helps N.R."/>
            <person name="Tunggal B."/>
            <person name="Rivero F."/>
            <person name="John U."/>
            <person name="Schleicher M."/>
            <person name="Eichinger L."/>
            <person name="Platzer M."/>
            <person name="Noegel A.A."/>
            <person name="Schaap P."/>
            <person name="Gloeckner G."/>
        </authorList>
    </citation>
    <scope>NUCLEOTIDE SEQUENCE [LARGE SCALE GENOMIC DNA]</scope>
    <source>
        <strain evidence="18">SH3</strain>
    </source>
</reference>
<dbReference type="InterPro" id="IPR045031">
    <property type="entry name" value="DHP_synth-like"/>
</dbReference>
<dbReference type="GO" id="GO:0004150">
    <property type="term" value="F:dihydroneopterin aldolase activity"/>
    <property type="evidence" value="ECO:0007669"/>
    <property type="project" value="InterPro"/>
</dbReference>
<evidence type="ECO:0000256" key="9">
    <source>
        <dbReference type="ARBA" id="ARBA00022723"/>
    </source>
</evidence>
<evidence type="ECO:0000256" key="4">
    <source>
        <dbReference type="ARBA" id="ARBA00004763"/>
    </source>
</evidence>
<dbReference type="InterPro" id="IPR000550">
    <property type="entry name" value="Hppk"/>
</dbReference>
<keyword evidence="14" id="KW-0289">Folate biosynthesis</keyword>
<evidence type="ECO:0000256" key="13">
    <source>
        <dbReference type="ARBA" id="ARBA00022842"/>
    </source>
</evidence>
<dbReference type="GO" id="GO:0046656">
    <property type="term" value="P:folic acid biosynthetic process"/>
    <property type="evidence" value="ECO:0007669"/>
    <property type="project" value="UniProtKB-KW"/>
</dbReference>
<dbReference type="Gene3D" id="3.20.20.20">
    <property type="entry name" value="Dihydropteroate synthase-like"/>
    <property type="match status" value="1"/>
</dbReference>
<dbReference type="RefSeq" id="XP_004356354.1">
    <property type="nucleotide sequence ID" value="XM_004356301.1"/>
</dbReference>
<comment type="pathway">
    <text evidence="5">Cofactor biosynthesis; tetrahydrofolate biosynthesis; 2-amino-4-hydroxy-6-hydroxymethyl-7,8-dihydropteridine diphosphate from 7,8-dihydroneopterin triphosphate: step 4/4.</text>
</comment>
<evidence type="ECO:0000313" key="18">
    <source>
        <dbReference type="Proteomes" id="UP000007797"/>
    </source>
</evidence>
<dbReference type="GO" id="GO:0003848">
    <property type="term" value="F:2-amino-4-hydroxy-6-hydroxymethyldihydropteridine diphosphokinase activity"/>
    <property type="evidence" value="ECO:0007669"/>
    <property type="project" value="UniProtKB-EC"/>
</dbReference>
<accession>F4Q4S4</accession>
<evidence type="ECO:0000259" key="16">
    <source>
        <dbReference type="PROSITE" id="PS50972"/>
    </source>
</evidence>
<keyword evidence="12" id="KW-0067">ATP-binding</keyword>
<evidence type="ECO:0000256" key="12">
    <source>
        <dbReference type="ARBA" id="ARBA00022840"/>
    </source>
</evidence>
<comment type="pathway">
    <text evidence="4">Cofactor biosynthesis; tetrahydrofolate biosynthesis; 7,8-dihydrofolate from 2-amino-4-hydroxy-6-hydroxymethyl-7,8-dihydropteridine diphosphate and 4-aminobenzoate: step 1/2.</text>
</comment>
<dbReference type="KEGG" id="dfa:DFA_08871"/>
<dbReference type="GO" id="GO:0046654">
    <property type="term" value="P:tetrahydrofolate biosynthetic process"/>
    <property type="evidence" value="ECO:0007669"/>
    <property type="project" value="UniProtKB-UniPathway"/>
</dbReference>
<dbReference type="GO" id="GO:0005740">
    <property type="term" value="C:mitochondrial envelope"/>
    <property type="evidence" value="ECO:0007669"/>
    <property type="project" value="TreeGrafter"/>
</dbReference>